<evidence type="ECO:0000313" key="2">
    <source>
        <dbReference type="Proteomes" id="UP000292052"/>
    </source>
</evidence>
<keyword evidence="2" id="KW-1185">Reference proteome</keyword>
<proteinExistence type="predicted"/>
<evidence type="ECO:0000313" key="1">
    <source>
        <dbReference type="EMBL" id="RZC35943.1"/>
    </source>
</evidence>
<reference evidence="1 2" key="1">
    <citation type="submission" date="2017-03" db="EMBL/GenBank/DDBJ databases">
        <title>Genome of the blue death feigning beetle - Asbolus verrucosus.</title>
        <authorList>
            <person name="Rider S.D."/>
        </authorList>
    </citation>
    <scope>NUCLEOTIDE SEQUENCE [LARGE SCALE GENOMIC DNA]</scope>
    <source>
        <strain evidence="1">Butters</strain>
        <tissue evidence="1">Head and leg muscle</tissue>
    </source>
</reference>
<accession>A0A482VTD5</accession>
<name>A0A482VTD5_ASBVE</name>
<dbReference type="Proteomes" id="UP000292052">
    <property type="component" value="Unassembled WGS sequence"/>
</dbReference>
<dbReference type="EMBL" id="QDEB01066730">
    <property type="protein sequence ID" value="RZC35943.1"/>
    <property type="molecule type" value="Genomic_DNA"/>
</dbReference>
<protein>
    <submittedName>
        <fullName evidence="1">Uncharacterized protein</fullName>
    </submittedName>
</protein>
<comment type="caution">
    <text evidence="1">The sequence shown here is derived from an EMBL/GenBank/DDBJ whole genome shotgun (WGS) entry which is preliminary data.</text>
</comment>
<dbReference type="AlphaFoldDB" id="A0A482VTD5"/>
<organism evidence="1 2">
    <name type="scientific">Asbolus verrucosus</name>
    <name type="common">Desert ironclad beetle</name>
    <dbReference type="NCBI Taxonomy" id="1661398"/>
    <lineage>
        <taxon>Eukaryota</taxon>
        <taxon>Metazoa</taxon>
        <taxon>Ecdysozoa</taxon>
        <taxon>Arthropoda</taxon>
        <taxon>Hexapoda</taxon>
        <taxon>Insecta</taxon>
        <taxon>Pterygota</taxon>
        <taxon>Neoptera</taxon>
        <taxon>Endopterygota</taxon>
        <taxon>Coleoptera</taxon>
        <taxon>Polyphaga</taxon>
        <taxon>Cucujiformia</taxon>
        <taxon>Tenebrionidae</taxon>
        <taxon>Pimeliinae</taxon>
        <taxon>Asbolus</taxon>
    </lineage>
</organism>
<gene>
    <name evidence="1" type="ORF">BDFB_006760</name>
</gene>
<sequence>MKAGATVTLPRGLVFHTPPHLVLFNVTGEPPIIKDVLDKGDLVKLLP</sequence>